<dbReference type="PANTHER" id="PTHR42760:SF135">
    <property type="entry name" value="BLL7886 PROTEIN"/>
    <property type="match status" value="1"/>
</dbReference>
<keyword evidence="4" id="KW-1185">Reference proteome</keyword>
<dbReference type="Pfam" id="PF00106">
    <property type="entry name" value="adh_short"/>
    <property type="match status" value="1"/>
</dbReference>
<evidence type="ECO:0000256" key="2">
    <source>
        <dbReference type="RuleBase" id="RU000363"/>
    </source>
</evidence>
<evidence type="ECO:0000313" key="4">
    <source>
        <dbReference type="Proteomes" id="UP001152766"/>
    </source>
</evidence>
<dbReference type="RefSeq" id="WP_268153458.1">
    <property type="nucleotide sequence ID" value="NZ_JAPPUW010000022.1"/>
</dbReference>
<dbReference type="Gene3D" id="3.40.50.720">
    <property type="entry name" value="NAD(P)-binding Rossmann-like Domain"/>
    <property type="match status" value="1"/>
</dbReference>
<organism evidence="3 4">
    <name type="scientific">Pelomonas aquatica</name>
    <dbReference type="NCBI Taxonomy" id="431058"/>
    <lineage>
        <taxon>Bacteria</taxon>
        <taxon>Pseudomonadati</taxon>
        <taxon>Pseudomonadota</taxon>
        <taxon>Betaproteobacteria</taxon>
        <taxon>Burkholderiales</taxon>
        <taxon>Sphaerotilaceae</taxon>
        <taxon>Roseateles</taxon>
    </lineage>
</organism>
<dbReference type="InterPro" id="IPR036291">
    <property type="entry name" value="NAD(P)-bd_dom_sf"/>
</dbReference>
<dbReference type="PRINTS" id="PR00081">
    <property type="entry name" value="GDHRDH"/>
</dbReference>
<dbReference type="InterPro" id="IPR002347">
    <property type="entry name" value="SDR_fam"/>
</dbReference>
<dbReference type="GO" id="GO:0030497">
    <property type="term" value="P:fatty acid elongation"/>
    <property type="evidence" value="ECO:0007669"/>
    <property type="project" value="TreeGrafter"/>
</dbReference>
<dbReference type="GO" id="GO:0016616">
    <property type="term" value="F:oxidoreductase activity, acting on the CH-OH group of donors, NAD or NADP as acceptor"/>
    <property type="evidence" value="ECO:0007669"/>
    <property type="project" value="TreeGrafter"/>
</dbReference>
<dbReference type="AlphaFoldDB" id="A0A9X4LK60"/>
<dbReference type="SUPFAM" id="SSF51735">
    <property type="entry name" value="NAD(P)-binding Rossmann-fold domains"/>
    <property type="match status" value="1"/>
</dbReference>
<accession>A0A9X4LK60</accession>
<dbReference type="PANTHER" id="PTHR42760">
    <property type="entry name" value="SHORT-CHAIN DEHYDROGENASES/REDUCTASES FAMILY MEMBER"/>
    <property type="match status" value="1"/>
</dbReference>
<name>A0A9X4LK60_9BURK</name>
<evidence type="ECO:0000313" key="3">
    <source>
        <dbReference type="EMBL" id="MDG0863972.1"/>
    </source>
</evidence>
<dbReference type="InterPro" id="IPR020904">
    <property type="entry name" value="Sc_DH/Rdtase_CS"/>
</dbReference>
<dbReference type="PRINTS" id="PR00080">
    <property type="entry name" value="SDRFAMILY"/>
</dbReference>
<dbReference type="EMBL" id="SGUG01000024">
    <property type="protein sequence ID" value="MDG0863972.1"/>
    <property type="molecule type" value="Genomic_DNA"/>
</dbReference>
<reference evidence="3" key="1">
    <citation type="submission" date="2019-02" db="EMBL/GenBank/DDBJ databases">
        <title>Draft genome of the type strain Pelomonas aquatica CCUG 52575T.</title>
        <authorList>
            <person name="Gomila M."/>
            <person name="Lalucat J."/>
        </authorList>
    </citation>
    <scope>NUCLEOTIDE SEQUENCE</scope>
    <source>
        <strain evidence="3">CCUG 52575</strain>
    </source>
</reference>
<sequence length="233" mass="23956">MASSLSDRVFVVTGGFGALGRALAAVLLEEGARVALLDRAPAGVGLPDGDRVLTIGGADLGDAGAAAAAFAQVRQRWQRIDGLVNVAGGFAWETVGDGKLDTWDRLYAMNLRSAVSASQAALPYLSTDGRGRIVNIAALGAVKAATGMGAYAASKAGVMRFTEALAEELKDRGITVNAVLPSIIDTPANRADMPDAAFDRWVTPQALGYVIKFLLSDDAAAITGALLPVAGRT</sequence>
<proteinExistence type="inferred from homology"/>
<gene>
    <name evidence="3" type="ORF">EXJ73_16025</name>
</gene>
<dbReference type="Proteomes" id="UP001152766">
    <property type="component" value="Unassembled WGS sequence"/>
</dbReference>
<comment type="similarity">
    <text evidence="1 2">Belongs to the short-chain dehydrogenases/reductases (SDR) family.</text>
</comment>
<comment type="caution">
    <text evidence="3">The sequence shown here is derived from an EMBL/GenBank/DDBJ whole genome shotgun (WGS) entry which is preliminary data.</text>
</comment>
<protein>
    <submittedName>
        <fullName evidence="3">SDR family NAD(P)-dependent oxidoreductase</fullName>
    </submittedName>
</protein>
<dbReference type="PROSITE" id="PS00061">
    <property type="entry name" value="ADH_SHORT"/>
    <property type="match status" value="1"/>
</dbReference>
<evidence type="ECO:0000256" key="1">
    <source>
        <dbReference type="ARBA" id="ARBA00006484"/>
    </source>
</evidence>